<feature type="transmembrane region" description="Helical" evidence="7">
    <location>
        <begin position="397"/>
        <end position="416"/>
    </location>
</feature>
<feature type="domain" description="ABC3 transporter permease C-terminal" evidence="8">
    <location>
        <begin position="301"/>
        <end position="417"/>
    </location>
</feature>
<evidence type="ECO:0000256" key="4">
    <source>
        <dbReference type="ARBA" id="ARBA00022989"/>
    </source>
</evidence>
<evidence type="ECO:0000256" key="5">
    <source>
        <dbReference type="ARBA" id="ARBA00023136"/>
    </source>
</evidence>
<reference evidence="9 10" key="1">
    <citation type="submission" date="2014-07" db="EMBL/GenBank/DDBJ databases">
        <title>Complete genome sequence of a moderately halophilic bacterium Terribacillus aidingensis MP602, isolated from Cryptomeria fortunei in Tianmu mountain in China.</title>
        <authorList>
            <person name="Wang Y."/>
            <person name="Lu P."/>
            <person name="Zhang L."/>
        </authorList>
    </citation>
    <scope>NUCLEOTIDE SEQUENCE [LARGE SCALE GENOMIC DNA]</scope>
    <source>
        <strain evidence="9 10">MP602</strain>
    </source>
</reference>
<dbReference type="RefSeq" id="WP_038558096.1">
    <property type="nucleotide sequence ID" value="NZ_CP008876.1"/>
</dbReference>
<evidence type="ECO:0000256" key="7">
    <source>
        <dbReference type="SAM" id="Phobius"/>
    </source>
</evidence>
<keyword evidence="2" id="KW-1003">Cell membrane</keyword>
<dbReference type="KEGG" id="tap:GZ22_01725"/>
<comment type="subcellular location">
    <subcellularLocation>
        <location evidence="1">Cell membrane</location>
        <topology evidence="1">Multi-pass membrane protein</topology>
    </subcellularLocation>
</comment>
<dbReference type="AlphaFoldDB" id="A0A075LM40"/>
<keyword evidence="3 7" id="KW-0812">Transmembrane</keyword>
<evidence type="ECO:0000259" key="8">
    <source>
        <dbReference type="Pfam" id="PF02687"/>
    </source>
</evidence>
<dbReference type="PANTHER" id="PTHR30572">
    <property type="entry name" value="MEMBRANE COMPONENT OF TRANSPORTER-RELATED"/>
    <property type="match status" value="1"/>
</dbReference>
<evidence type="ECO:0000313" key="10">
    <source>
        <dbReference type="Proteomes" id="UP000027980"/>
    </source>
</evidence>
<feature type="transmembrane region" description="Helical" evidence="7">
    <location>
        <begin position="353"/>
        <end position="377"/>
    </location>
</feature>
<evidence type="ECO:0000256" key="2">
    <source>
        <dbReference type="ARBA" id="ARBA00022475"/>
    </source>
</evidence>
<dbReference type="Pfam" id="PF02687">
    <property type="entry name" value="FtsX"/>
    <property type="match status" value="1"/>
</dbReference>
<gene>
    <name evidence="9" type="ORF">GZ22_01725</name>
</gene>
<dbReference type="InterPro" id="IPR003838">
    <property type="entry name" value="ABC3_permease_C"/>
</dbReference>
<dbReference type="EMBL" id="CP008876">
    <property type="protein sequence ID" value="AIF65503.1"/>
    <property type="molecule type" value="Genomic_DNA"/>
</dbReference>
<dbReference type="HOGENOM" id="CLU_000604_8_7_9"/>
<dbReference type="GO" id="GO:0005886">
    <property type="term" value="C:plasma membrane"/>
    <property type="evidence" value="ECO:0007669"/>
    <property type="project" value="UniProtKB-SubCell"/>
</dbReference>
<accession>A0A075LM40</accession>
<feature type="transmembrane region" description="Helical" evidence="7">
    <location>
        <begin position="21"/>
        <end position="45"/>
    </location>
</feature>
<evidence type="ECO:0000256" key="3">
    <source>
        <dbReference type="ARBA" id="ARBA00022692"/>
    </source>
</evidence>
<dbReference type="GO" id="GO:0022857">
    <property type="term" value="F:transmembrane transporter activity"/>
    <property type="evidence" value="ECO:0007669"/>
    <property type="project" value="TreeGrafter"/>
</dbReference>
<feature type="transmembrane region" description="Helical" evidence="7">
    <location>
        <begin position="291"/>
        <end position="316"/>
    </location>
</feature>
<dbReference type="GeneID" id="34222341"/>
<sequence>MTFKDKWRFVQQNMKKNKVRVFMTILAAAMGSCFLIVLASVGFGLHDSLIKDELESRAVTKIDIYGTDDEEQLGFTTENIAELNQIENVDAVRQIQSLGETNFHLDGYTNEMPSAIAVDFENEKQAGIELGSGRLPEKENEIVVSSDFAEFLGKDDVEEKDKFTEDGTIKPEYLYTDEVLNKEIELEASTFPEDGSEPRTATEKVQIVGIEAAPANEYIYTNSVKTTPELKRTLDEALNVTDSYTEQGDPLYDQVEVYASNAEAVEPILNSLDEKGYLAYSNLEELKNINILFNVAKAGLIIVGTIAVLIASIGIYNTMTMAVTERAPDIGIMKAIGANPKTIKQIFLMESTFIGLAGALIGTAVAYLISFLVNVGVPLILEQIFEEEIPATLQLSSIPFLLAAISITICLIVTIMSGSRPAKQATNVDVLRALRREI</sequence>
<organism evidence="9 10">
    <name type="scientific">Terribacillus saccharophilus</name>
    <dbReference type="NCBI Taxonomy" id="361277"/>
    <lineage>
        <taxon>Bacteria</taxon>
        <taxon>Bacillati</taxon>
        <taxon>Bacillota</taxon>
        <taxon>Bacilli</taxon>
        <taxon>Bacillales</taxon>
        <taxon>Bacillaceae</taxon>
        <taxon>Terribacillus</taxon>
    </lineage>
</organism>
<comment type="similarity">
    <text evidence="6">Belongs to the ABC-4 integral membrane protein family.</text>
</comment>
<keyword evidence="5 7" id="KW-0472">Membrane</keyword>
<evidence type="ECO:0000256" key="6">
    <source>
        <dbReference type="ARBA" id="ARBA00038076"/>
    </source>
</evidence>
<keyword evidence="4 7" id="KW-1133">Transmembrane helix</keyword>
<dbReference type="PANTHER" id="PTHR30572:SF4">
    <property type="entry name" value="ABC TRANSPORTER PERMEASE YTRF"/>
    <property type="match status" value="1"/>
</dbReference>
<dbReference type="OrthoDB" id="9770099at2"/>
<protein>
    <recommendedName>
        <fullName evidence="8">ABC3 transporter permease C-terminal domain-containing protein</fullName>
    </recommendedName>
</protein>
<dbReference type="Proteomes" id="UP000027980">
    <property type="component" value="Chromosome"/>
</dbReference>
<evidence type="ECO:0000256" key="1">
    <source>
        <dbReference type="ARBA" id="ARBA00004651"/>
    </source>
</evidence>
<evidence type="ECO:0000313" key="9">
    <source>
        <dbReference type="EMBL" id="AIF65503.1"/>
    </source>
</evidence>
<name>A0A075LM40_9BACI</name>
<dbReference type="PROSITE" id="PS51257">
    <property type="entry name" value="PROKAR_LIPOPROTEIN"/>
    <property type="match status" value="1"/>
</dbReference>
<dbReference type="InterPro" id="IPR050250">
    <property type="entry name" value="Macrolide_Exporter_MacB"/>
</dbReference>
<proteinExistence type="inferred from homology"/>